<name>A0A1M7FR27_9RHOB</name>
<dbReference type="GO" id="GO:0032993">
    <property type="term" value="C:protein-DNA complex"/>
    <property type="evidence" value="ECO:0007669"/>
    <property type="project" value="TreeGrafter"/>
</dbReference>
<evidence type="ECO:0000313" key="8">
    <source>
        <dbReference type="EMBL" id="SHM06139.1"/>
    </source>
</evidence>
<dbReference type="InterPro" id="IPR001789">
    <property type="entry name" value="Sig_transdc_resp-reg_receiver"/>
</dbReference>
<dbReference type="SMART" id="SM00448">
    <property type="entry name" value="REC"/>
    <property type="match status" value="1"/>
</dbReference>
<evidence type="ECO:0000256" key="4">
    <source>
        <dbReference type="ARBA" id="ARBA00023125"/>
    </source>
</evidence>
<accession>A0A1M7FR27</accession>
<keyword evidence="9" id="KW-1185">Reference proteome</keyword>
<dbReference type="PROSITE" id="PS50110">
    <property type="entry name" value="RESPONSE_REGULATORY"/>
    <property type="match status" value="1"/>
</dbReference>
<keyword evidence="3" id="KW-0805">Transcription regulation</keyword>
<feature type="modified residue" description="4-aspartylphosphate" evidence="6">
    <location>
        <position position="60"/>
    </location>
</feature>
<dbReference type="Pfam" id="PF13556">
    <property type="entry name" value="HTH_30"/>
    <property type="match status" value="1"/>
</dbReference>
<protein>
    <submittedName>
        <fullName evidence="8">Two-component system, response regulator RegA</fullName>
    </submittedName>
</protein>
<dbReference type="PANTHER" id="PTHR48111">
    <property type="entry name" value="REGULATOR OF RPOS"/>
    <property type="match status" value="1"/>
</dbReference>
<evidence type="ECO:0000259" key="7">
    <source>
        <dbReference type="PROSITE" id="PS50110"/>
    </source>
</evidence>
<dbReference type="RefSeq" id="WP_149779451.1">
    <property type="nucleotide sequence ID" value="NZ_FRCB01000004.1"/>
</dbReference>
<evidence type="ECO:0000256" key="6">
    <source>
        <dbReference type="PROSITE-ProRule" id="PRU00169"/>
    </source>
</evidence>
<feature type="domain" description="Response regulatory" evidence="7">
    <location>
        <begin position="11"/>
        <end position="125"/>
    </location>
</feature>
<dbReference type="Pfam" id="PF00072">
    <property type="entry name" value="Response_reg"/>
    <property type="match status" value="1"/>
</dbReference>
<reference evidence="8 9" key="1">
    <citation type="submission" date="2016-11" db="EMBL/GenBank/DDBJ databases">
        <authorList>
            <person name="Varghese N."/>
            <person name="Submissions S."/>
        </authorList>
    </citation>
    <scope>NUCLEOTIDE SEQUENCE [LARGE SCALE GENOMIC DNA]</scope>
    <source>
        <strain evidence="8 9">DSM 28249</strain>
    </source>
</reference>
<dbReference type="Gene3D" id="3.40.50.2300">
    <property type="match status" value="1"/>
</dbReference>
<dbReference type="SUPFAM" id="SSF52172">
    <property type="entry name" value="CheY-like"/>
    <property type="match status" value="1"/>
</dbReference>
<dbReference type="PANTHER" id="PTHR48111:SF1">
    <property type="entry name" value="TWO-COMPONENT RESPONSE REGULATOR ORR33"/>
    <property type="match status" value="1"/>
</dbReference>
<dbReference type="GO" id="GO:0000976">
    <property type="term" value="F:transcription cis-regulatory region binding"/>
    <property type="evidence" value="ECO:0007669"/>
    <property type="project" value="TreeGrafter"/>
</dbReference>
<keyword evidence="5" id="KW-0804">Transcription</keyword>
<dbReference type="GO" id="GO:0005829">
    <property type="term" value="C:cytosol"/>
    <property type="evidence" value="ECO:0007669"/>
    <property type="project" value="TreeGrafter"/>
</dbReference>
<sequence length="188" mass="20490">MTDIADLQDRTLMIVEDDDALRTQLAKALGKRGFSVTTSASVTGAIGLLEPSPPAFAVVDLRLDDGSGLSYIEALSTRRPDARPIVLTGYGNTPTAVAAVKHGAIDYLAKPTTADEIVAALLAPREGRAAPPDNPIDPDAARLEHMQRIYRESGDNTTEAARRLNMHRRTFQRRMKKLRETMQRASPV</sequence>
<dbReference type="GO" id="GO:0006355">
    <property type="term" value="P:regulation of DNA-templated transcription"/>
    <property type="evidence" value="ECO:0007669"/>
    <property type="project" value="TreeGrafter"/>
</dbReference>
<keyword evidence="1 6" id="KW-0597">Phosphoprotein</keyword>
<dbReference type="InterPro" id="IPR025736">
    <property type="entry name" value="PucR_C-HTH_dom"/>
</dbReference>
<evidence type="ECO:0000256" key="2">
    <source>
        <dbReference type="ARBA" id="ARBA00023012"/>
    </source>
</evidence>
<proteinExistence type="predicted"/>
<evidence type="ECO:0000313" key="9">
    <source>
        <dbReference type="Proteomes" id="UP000322545"/>
    </source>
</evidence>
<dbReference type="EMBL" id="FRCB01000004">
    <property type="protein sequence ID" value="SHM06139.1"/>
    <property type="molecule type" value="Genomic_DNA"/>
</dbReference>
<evidence type="ECO:0000256" key="1">
    <source>
        <dbReference type="ARBA" id="ARBA00022553"/>
    </source>
</evidence>
<gene>
    <name evidence="8" type="ORF">SAMN05443432_104284</name>
</gene>
<dbReference type="InterPro" id="IPR011006">
    <property type="entry name" value="CheY-like_superfamily"/>
</dbReference>
<dbReference type="AlphaFoldDB" id="A0A1M7FR27"/>
<organism evidence="8 9">
    <name type="scientific">Roseovarius litoreus</name>
    <dbReference type="NCBI Taxonomy" id="1155722"/>
    <lineage>
        <taxon>Bacteria</taxon>
        <taxon>Pseudomonadati</taxon>
        <taxon>Pseudomonadota</taxon>
        <taxon>Alphaproteobacteria</taxon>
        <taxon>Rhodobacterales</taxon>
        <taxon>Roseobacteraceae</taxon>
        <taxon>Roseovarius</taxon>
    </lineage>
</organism>
<dbReference type="Proteomes" id="UP000322545">
    <property type="component" value="Unassembled WGS sequence"/>
</dbReference>
<dbReference type="InterPro" id="IPR039420">
    <property type="entry name" value="WalR-like"/>
</dbReference>
<dbReference type="Gene3D" id="1.10.10.60">
    <property type="entry name" value="Homeodomain-like"/>
    <property type="match status" value="1"/>
</dbReference>
<evidence type="ECO:0000256" key="5">
    <source>
        <dbReference type="ARBA" id="ARBA00023163"/>
    </source>
</evidence>
<keyword evidence="2" id="KW-0902">Two-component regulatory system</keyword>
<keyword evidence="4" id="KW-0238">DNA-binding</keyword>
<evidence type="ECO:0000256" key="3">
    <source>
        <dbReference type="ARBA" id="ARBA00023015"/>
    </source>
</evidence>
<dbReference type="GO" id="GO:0000156">
    <property type="term" value="F:phosphorelay response regulator activity"/>
    <property type="evidence" value="ECO:0007669"/>
    <property type="project" value="TreeGrafter"/>
</dbReference>